<feature type="region of interest" description="Disordered" evidence="3">
    <location>
        <begin position="12"/>
        <end position="55"/>
    </location>
</feature>
<feature type="region of interest" description="Disordered" evidence="3">
    <location>
        <begin position="189"/>
        <end position="245"/>
    </location>
</feature>
<feature type="compositionally biased region" description="Low complexity" evidence="3">
    <location>
        <begin position="206"/>
        <end position="217"/>
    </location>
</feature>
<evidence type="ECO:0000256" key="2">
    <source>
        <dbReference type="PROSITE-ProRule" id="PRU00497"/>
    </source>
</evidence>
<dbReference type="InterPro" id="IPR051217">
    <property type="entry name" value="Insect_Cuticle_Struc_Prot"/>
</dbReference>
<keyword evidence="1 2" id="KW-0193">Cuticle</keyword>
<feature type="compositionally biased region" description="Polar residues" evidence="3">
    <location>
        <begin position="195"/>
        <end position="205"/>
    </location>
</feature>
<name>A0A7R9P6I7_TIMCA</name>
<gene>
    <name evidence="4" type="ORF">TCMB3V08_LOCUS4572</name>
</gene>
<evidence type="ECO:0000256" key="1">
    <source>
        <dbReference type="ARBA" id="ARBA00022460"/>
    </source>
</evidence>
<dbReference type="InterPro" id="IPR000618">
    <property type="entry name" value="Insect_cuticle"/>
</dbReference>
<dbReference type="GO" id="GO:0031012">
    <property type="term" value="C:extracellular matrix"/>
    <property type="evidence" value="ECO:0007669"/>
    <property type="project" value="TreeGrafter"/>
</dbReference>
<dbReference type="PANTHER" id="PTHR12236:SF95">
    <property type="entry name" value="CUTICULAR PROTEIN 76BD, ISOFORM C-RELATED"/>
    <property type="match status" value="1"/>
</dbReference>
<dbReference type="GO" id="GO:0042302">
    <property type="term" value="F:structural constituent of cuticle"/>
    <property type="evidence" value="ECO:0007669"/>
    <property type="project" value="UniProtKB-UniRule"/>
</dbReference>
<evidence type="ECO:0000256" key="3">
    <source>
        <dbReference type="SAM" id="MobiDB-lite"/>
    </source>
</evidence>
<accession>A0A7R9P6I7</accession>
<evidence type="ECO:0000313" key="4">
    <source>
        <dbReference type="EMBL" id="CAD7571910.1"/>
    </source>
</evidence>
<dbReference type="PANTHER" id="PTHR12236">
    <property type="entry name" value="STRUCTURAL CONTITUENT OF CUTICLE"/>
    <property type="match status" value="1"/>
</dbReference>
<feature type="compositionally biased region" description="Polar residues" evidence="3">
    <location>
        <begin position="44"/>
        <end position="55"/>
    </location>
</feature>
<sequence>MVVSCWGQEFQSTSVNTQPPQIPQGTRPLNAATATVEQSRSRLSHATQASRPTPAQLNFQKSVRDAVERRVKQQQKEAILPDNQEQIRSSMQNEATEDFVKNTQFSRTDPIQKQRLGQSTVQGQRQASFQSQKQELNQNNVRRQHSQIDQLQNNMRQQVLGSSNQFQQQPLSHSSQIPNIKFQDKQSDLIERQQHQAQRSTAQNRQVQQQPSQTSPVENQQLQRSPVHTTQTQFTEQRPGISQASDKLSLIQEQEEMASALGQLPHFRPLRKEELGSHVHRIHDIIQYPLSPSIHYLNLLMPSVQLILPPFLQPPHIPLHCIQWKHLTWDFVRQAENAKYTFSSSVEDGIMDTSHVRQETRDGLKLNGLYSYSDGFYMRTVHYEADDQGYRVTNRAEPLMVVYSAAVLQYVEVCSAVRLTPMQPVVHTCLNTYAFPPLYAEILNTI</sequence>
<feature type="region of interest" description="Disordered" evidence="3">
    <location>
        <begin position="101"/>
        <end position="144"/>
    </location>
</feature>
<dbReference type="AlphaFoldDB" id="A0A7R9P6I7"/>
<dbReference type="GO" id="GO:0005615">
    <property type="term" value="C:extracellular space"/>
    <property type="evidence" value="ECO:0007669"/>
    <property type="project" value="TreeGrafter"/>
</dbReference>
<dbReference type="PROSITE" id="PS51155">
    <property type="entry name" value="CHIT_BIND_RR_2"/>
    <property type="match status" value="1"/>
</dbReference>
<reference evidence="4" key="1">
    <citation type="submission" date="2020-11" db="EMBL/GenBank/DDBJ databases">
        <authorList>
            <person name="Tran Van P."/>
        </authorList>
    </citation>
    <scope>NUCLEOTIDE SEQUENCE</scope>
</reference>
<organism evidence="4">
    <name type="scientific">Timema californicum</name>
    <name type="common">California timema</name>
    <name type="synonym">Walking stick</name>
    <dbReference type="NCBI Taxonomy" id="61474"/>
    <lineage>
        <taxon>Eukaryota</taxon>
        <taxon>Metazoa</taxon>
        <taxon>Ecdysozoa</taxon>
        <taxon>Arthropoda</taxon>
        <taxon>Hexapoda</taxon>
        <taxon>Insecta</taxon>
        <taxon>Pterygota</taxon>
        <taxon>Neoptera</taxon>
        <taxon>Polyneoptera</taxon>
        <taxon>Phasmatodea</taxon>
        <taxon>Timematodea</taxon>
        <taxon>Timematoidea</taxon>
        <taxon>Timematidae</taxon>
        <taxon>Timema</taxon>
    </lineage>
</organism>
<dbReference type="EMBL" id="OE180761">
    <property type="protein sequence ID" value="CAD7571910.1"/>
    <property type="molecule type" value="Genomic_DNA"/>
</dbReference>
<feature type="compositionally biased region" description="Polar residues" evidence="3">
    <location>
        <begin position="218"/>
        <end position="245"/>
    </location>
</feature>
<protein>
    <submittedName>
        <fullName evidence="4">(California timema) hypothetical protein</fullName>
    </submittedName>
</protein>
<proteinExistence type="predicted"/>
<dbReference type="Pfam" id="PF00379">
    <property type="entry name" value="Chitin_bind_4"/>
    <property type="match status" value="1"/>
</dbReference>